<accession>A0A4R5CAF4</accession>
<comment type="subcellular location">
    <subcellularLocation>
        <location evidence="1">Cell membrane</location>
        <topology evidence="1">Multi-pass membrane protein</topology>
    </subcellularLocation>
</comment>
<feature type="transmembrane region" description="Helical" evidence="7">
    <location>
        <begin position="153"/>
        <end position="177"/>
    </location>
</feature>
<reference evidence="9 10" key="1">
    <citation type="submission" date="2019-03" db="EMBL/GenBank/DDBJ databases">
        <title>Draft genome sequences of novel Actinobacteria.</title>
        <authorList>
            <person name="Sahin N."/>
            <person name="Ay H."/>
            <person name="Saygin H."/>
        </authorList>
    </citation>
    <scope>NUCLEOTIDE SEQUENCE [LARGE SCALE GENOMIC DNA]</scope>
    <source>
        <strain evidence="9 10">H3C3</strain>
    </source>
</reference>
<keyword evidence="4 7" id="KW-0812">Transmembrane</keyword>
<dbReference type="EMBL" id="SMKU01000007">
    <property type="protein sequence ID" value="TDD96305.1"/>
    <property type="molecule type" value="Genomic_DNA"/>
</dbReference>
<evidence type="ECO:0000256" key="4">
    <source>
        <dbReference type="ARBA" id="ARBA00022692"/>
    </source>
</evidence>
<dbReference type="PROSITE" id="PS50850">
    <property type="entry name" value="MFS"/>
    <property type="match status" value="1"/>
</dbReference>
<feature type="transmembrane region" description="Helical" evidence="7">
    <location>
        <begin position="242"/>
        <end position="264"/>
    </location>
</feature>
<dbReference type="SUPFAM" id="SSF103473">
    <property type="entry name" value="MFS general substrate transporter"/>
    <property type="match status" value="1"/>
</dbReference>
<evidence type="ECO:0000313" key="10">
    <source>
        <dbReference type="Proteomes" id="UP000294513"/>
    </source>
</evidence>
<protein>
    <submittedName>
        <fullName evidence="9">MFS transporter</fullName>
    </submittedName>
</protein>
<keyword evidence="2" id="KW-0813">Transport</keyword>
<dbReference type="AlphaFoldDB" id="A0A4R5CAF4"/>
<dbReference type="InterPro" id="IPR020846">
    <property type="entry name" value="MFS_dom"/>
</dbReference>
<proteinExistence type="predicted"/>
<gene>
    <name evidence="9" type="ORF">E1298_03275</name>
</gene>
<organism evidence="9 10">
    <name type="scientific">Actinomadura rubrisoli</name>
    <dbReference type="NCBI Taxonomy" id="2530368"/>
    <lineage>
        <taxon>Bacteria</taxon>
        <taxon>Bacillati</taxon>
        <taxon>Actinomycetota</taxon>
        <taxon>Actinomycetes</taxon>
        <taxon>Streptosporangiales</taxon>
        <taxon>Thermomonosporaceae</taxon>
        <taxon>Actinomadura</taxon>
    </lineage>
</organism>
<dbReference type="CDD" id="cd17369">
    <property type="entry name" value="MFS_ShiA_like"/>
    <property type="match status" value="1"/>
</dbReference>
<dbReference type="InterPro" id="IPR011701">
    <property type="entry name" value="MFS"/>
</dbReference>
<dbReference type="RefSeq" id="WP_131889231.1">
    <property type="nucleotide sequence ID" value="NZ_SMKU01000007.1"/>
</dbReference>
<dbReference type="Pfam" id="PF07690">
    <property type="entry name" value="MFS_1"/>
    <property type="match status" value="1"/>
</dbReference>
<evidence type="ECO:0000256" key="6">
    <source>
        <dbReference type="ARBA" id="ARBA00023136"/>
    </source>
</evidence>
<keyword evidence="10" id="KW-1185">Reference proteome</keyword>
<dbReference type="OrthoDB" id="3768022at2"/>
<dbReference type="Gene3D" id="1.20.1250.20">
    <property type="entry name" value="MFS general substrate transporter like domains"/>
    <property type="match status" value="2"/>
</dbReference>
<evidence type="ECO:0000256" key="3">
    <source>
        <dbReference type="ARBA" id="ARBA00022475"/>
    </source>
</evidence>
<feature type="transmembrane region" description="Helical" evidence="7">
    <location>
        <begin position="20"/>
        <end position="41"/>
    </location>
</feature>
<evidence type="ECO:0000313" key="9">
    <source>
        <dbReference type="EMBL" id="TDD96305.1"/>
    </source>
</evidence>
<dbReference type="PANTHER" id="PTHR43045:SF1">
    <property type="entry name" value="SHIKIMATE TRANSPORTER"/>
    <property type="match status" value="1"/>
</dbReference>
<dbReference type="GO" id="GO:0005886">
    <property type="term" value="C:plasma membrane"/>
    <property type="evidence" value="ECO:0007669"/>
    <property type="project" value="UniProtKB-SubCell"/>
</dbReference>
<evidence type="ECO:0000256" key="5">
    <source>
        <dbReference type="ARBA" id="ARBA00022989"/>
    </source>
</evidence>
<dbReference type="InterPro" id="IPR036259">
    <property type="entry name" value="MFS_trans_sf"/>
</dbReference>
<feature type="transmembrane region" description="Helical" evidence="7">
    <location>
        <begin position="88"/>
        <end position="106"/>
    </location>
</feature>
<feature type="transmembrane region" description="Helical" evidence="7">
    <location>
        <begin position="402"/>
        <end position="422"/>
    </location>
</feature>
<name>A0A4R5CAF4_9ACTN</name>
<keyword evidence="3" id="KW-1003">Cell membrane</keyword>
<keyword evidence="5 7" id="KW-1133">Transmembrane helix</keyword>
<evidence type="ECO:0000256" key="7">
    <source>
        <dbReference type="SAM" id="Phobius"/>
    </source>
</evidence>
<keyword evidence="6 7" id="KW-0472">Membrane</keyword>
<feature type="transmembrane region" description="Helical" evidence="7">
    <location>
        <begin position="371"/>
        <end position="396"/>
    </location>
</feature>
<dbReference type="PANTHER" id="PTHR43045">
    <property type="entry name" value="SHIKIMATE TRANSPORTER"/>
    <property type="match status" value="1"/>
</dbReference>
<evidence type="ECO:0000256" key="2">
    <source>
        <dbReference type="ARBA" id="ARBA00022448"/>
    </source>
</evidence>
<comment type="caution">
    <text evidence="9">The sequence shown here is derived from an EMBL/GenBank/DDBJ whole genome shotgun (WGS) entry which is preliminary data.</text>
</comment>
<feature type="transmembrane region" description="Helical" evidence="7">
    <location>
        <begin position="276"/>
        <end position="295"/>
    </location>
</feature>
<evidence type="ECO:0000256" key="1">
    <source>
        <dbReference type="ARBA" id="ARBA00004651"/>
    </source>
</evidence>
<feature type="transmembrane region" description="Helical" evidence="7">
    <location>
        <begin position="307"/>
        <end position="326"/>
    </location>
</feature>
<feature type="transmembrane region" description="Helical" evidence="7">
    <location>
        <begin position="189"/>
        <end position="206"/>
    </location>
</feature>
<sequence>MTVNSEVAPAAARRALLSSFMGSVVEWYGFLLYGTASALVFDDLFFPNAGPTVATLAILATFAVGEVSRPIGGVLFGHFGDRIGRRSVLMATMLLMGLGTFAIGLLPTYDEIGMWAPVLLAVLRFVQGLAVGGEWGGAALMAVEHAPSRRRGLWGSVSQLGSASGLLLSTPVFALFAALPEGQFHAWGWRVPFLLAIVLGGIGLFVRARTLETPVFAAERRPDGGRDRAPIVEVLRTGRGRLLAAIGLAVGPLGAQMITVVWVVSYAADRGYSNSVTLGALIMISVVQLAVQPLFGLVTDSVGRRPVYAVGALLLAVNGFVLLWLVNTGSVTLFLLAFLIATLIFCTMFGQAAALLAELFPTGVRYTGMSLAYQTASVLGSGFGPLIAAALLAAAGGGANTWLVSLFIAVICMVSAACVLAVPETRGRSLTGVDLAAPGDQGGGAGGDADGHRVNGGPEEAAAKAAAAWEPEVVALRAHLAQERHDDVVPIFGVEPFDRRMEDKR</sequence>
<evidence type="ECO:0000259" key="8">
    <source>
        <dbReference type="PROSITE" id="PS50850"/>
    </source>
</evidence>
<feature type="domain" description="Major facilitator superfamily (MFS) profile" evidence="8">
    <location>
        <begin position="15"/>
        <end position="426"/>
    </location>
</feature>
<dbReference type="GO" id="GO:0022857">
    <property type="term" value="F:transmembrane transporter activity"/>
    <property type="evidence" value="ECO:0007669"/>
    <property type="project" value="InterPro"/>
</dbReference>
<feature type="transmembrane region" description="Helical" evidence="7">
    <location>
        <begin position="53"/>
        <end position="76"/>
    </location>
</feature>
<feature type="transmembrane region" description="Helical" evidence="7">
    <location>
        <begin position="332"/>
        <end position="359"/>
    </location>
</feature>
<dbReference type="Proteomes" id="UP000294513">
    <property type="component" value="Unassembled WGS sequence"/>
</dbReference>